<dbReference type="InterPro" id="IPR048862">
    <property type="entry name" value="SPOCS_spoVID_N"/>
</dbReference>
<dbReference type="EMBL" id="CP041666">
    <property type="protein sequence ID" value="QDP40757.1"/>
    <property type="molecule type" value="Genomic_DNA"/>
</dbReference>
<feature type="domain" description="LysM" evidence="2">
    <location>
        <begin position="321"/>
        <end position="364"/>
    </location>
</feature>
<dbReference type="Gene3D" id="3.10.350.10">
    <property type="entry name" value="LysM domain"/>
    <property type="match status" value="1"/>
</dbReference>
<feature type="region of interest" description="Disordered" evidence="1">
    <location>
        <begin position="191"/>
        <end position="303"/>
    </location>
</feature>
<accession>A0A516KHA1</accession>
<dbReference type="NCBIfam" id="TIGR02907">
    <property type="entry name" value="spore_VI_D"/>
    <property type="match status" value="1"/>
</dbReference>
<protein>
    <submittedName>
        <fullName evidence="3">Stage VI sporulation protein D</fullName>
    </submittedName>
</protein>
<name>A0A516KHA1_9BACI</name>
<evidence type="ECO:0000313" key="3">
    <source>
        <dbReference type="EMBL" id="QDP40757.1"/>
    </source>
</evidence>
<feature type="region of interest" description="Disordered" evidence="1">
    <location>
        <begin position="148"/>
        <end position="175"/>
    </location>
</feature>
<sequence length="367" mass="42328">MLTDGQSVFSFDLNESLWFKKGQEVEEIMGISLDPEISIQEYDDFVSIRGVIELKGEYFQVQDQDWDSDDILTLRDHPSQRMVERVESYDDGVNEFFHTFPVEVSIPKYRIHELDDVMVGIESFDYELPENSQLKLMAKISIHGVLEEPTFEESSSSPERDEAEEPIEYAQPTYEDANEKVESFELDETFEFDVKNRSEEPQSETDVPDEFVEPPLDPILEDDDEEFGEEVKVEEAKEKIEEPSKGKAKKKKSQSIAEFFASTAKGKGIDETTPLVEEKPKQLDITPEELLNEDRDEGDAPDPTYLLNIFEEAEEQYTRLKMCIVQESDTLEKIAERYQVSPLVISNKNRLLSDDLKEGQILYIPSK</sequence>
<feature type="compositionally biased region" description="Acidic residues" evidence="1">
    <location>
        <begin position="286"/>
        <end position="300"/>
    </location>
</feature>
<dbReference type="InterPro" id="IPR014256">
    <property type="entry name" value="Spore_VI_D"/>
</dbReference>
<reference evidence="3 4" key="1">
    <citation type="submission" date="2019-07" db="EMBL/GenBank/DDBJ databases">
        <authorList>
            <person name="Li J."/>
        </authorList>
    </citation>
    <scope>NUCLEOTIDE SEQUENCE [LARGE SCALE GENOMIC DNA]</scope>
    <source>
        <strain evidence="3 4">TKL69</strain>
    </source>
</reference>
<dbReference type="SMART" id="SM00257">
    <property type="entry name" value="LysM"/>
    <property type="match status" value="1"/>
</dbReference>
<evidence type="ECO:0000259" key="2">
    <source>
        <dbReference type="PROSITE" id="PS51782"/>
    </source>
</evidence>
<feature type="compositionally biased region" description="Acidic residues" evidence="1">
    <location>
        <begin position="219"/>
        <end position="228"/>
    </location>
</feature>
<feature type="compositionally biased region" description="Basic and acidic residues" evidence="1">
    <location>
        <begin position="229"/>
        <end position="245"/>
    </location>
</feature>
<dbReference type="Pfam" id="PF20918">
    <property type="entry name" value="SPOCS_spoVID-N"/>
    <property type="match status" value="1"/>
</dbReference>
<feature type="compositionally biased region" description="Acidic residues" evidence="1">
    <location>
        <begin position="201"/>
        <end position="212"/>
    </location>
</feature>
<evidence type="ECO:0000313" key="4">
    <source>
        <dbReference type="Proteomes" id="UP000315215"/>
    </source>
</evidence>
<organism evidence="3 4">
    <name type="scientific">Radiobacillus deserti</name>
    <dbReference type="NCBI Taxonomy" id="2594883"/>
    <lineage>
        <taxon>Bacteria</taxon>
        <taxon>Bacillati</taxon>
        <taxon>Bacillota</taxon>
        <taxon>Bacilli</taxon>
        <taxon>Bacillales</taxon>
        <taxon>Bacillaceae</taxon>
        <taxon>Radiobacillus</taxon>
    </lineage>
</organism>
<dbReference type="Pfam" id="PF01476">
    <property type="entry name" value="LysM"/>
    <property type="match status" value="1"/>
</dbReference>
<dbReference type="RefSeq" id="WP_143894620.1">
    <property type="nucleotide sequence ID" value="NZ_CP041666.1"/>
</dbReference>
<keyword evidence="4" id="KW-1185">Reference proteome</keyword>
<dbReference type="CDD" id="cd00118">
    <property type="entry name" value="LysM"/>
    <property type="match status" value="1"/>
</dbReference>
<dbReference type="Proteomes" id="UP000315215">
    <property type="component" value="Chromosome"/>
</dbReference>
<dbReference type="PROSITE" id="PS51782">
    <property type="entry name" value="LYSM"/>
    <property type="match status" value="1"/>
</dbReference>
<gene>
    <name evidence="3" type="primary">spoVID</name>
    <name evidence="3" type="ORF">FN924_11500</name>
</gene>
<evidence type="ECO:0000256" key="1">
    <source>
        <dbReference type="SAM" id="MobiDB-lite"/>
    </source>
</evidence>
<dbReference type="AlphaFoldDB" id="A0A516KHA1"/>
<dbReference type="OrthoDB" id="2966368at2"/>
<dbReference type="InterPro" id="IPR018392">
    <property type="entry name" value="LysM"/>
</dbReference>
<dbReference type="SUPFAM" id="SSF54106">
    <property type="entry name" value="LysM domain"/>
    <property type="match status" value="1"/>
</dbReference>
<proteinExistence type="predicted"/>
<dbReference type="InterPro" id="IPR036779">
    <property type="entry name" value="LysM_dom_sf"/>
</dbReference>
<dbReference type="KEGG" id="aqt:FN924_11500"/>